<accession>A0ABU3MJI7</accession>
<evidence type="ECO:0000313" key="2">
    <source>
        <dbReference type="Proteomes" id="UP001258945"/>
    </source>
</evidence>
<evidence type="ECO:0008006" key="3">
    <source>
        <dbReference type="Google" id="ProtNLM"/>
    </source>
</evidence>
<dbReference type="Proteomes" id="UP001258945">
    <property type="component" value="Unassembled WGS sequence"/>
</dbReference>
<proteinExistence type="predicted"/>
<protein>
    <recommendedName>
        <fullName evidence="3">Nif11 domain-containing protein</fullName>
    </recommendedName>
</protein>
<evidence type="ECO:0000313" key="1">
    <source>
        <dbReference type="EMBL" id="MDT8333118.1"/>
    </source>
</evidence>
<name>A0ABU3MJI7_9PROT</name>
<organism evidence="1 2">
    <name type="scientific">Roseomonas gilardii</name>
    <dbReference type="NCBI Taxonomy" id="257708"/>
    <lineage>
        <taxon>Bacteria</taxon>
        <taxon>Pseudomonadati</taxon>
        <taxon>Pseudomonadota</taxon>
        <taxon>Alphaproteobacteria</taxon>
        <taxon>Acetobacterales</taxon>
        <taxon>Roseomonadaceae</taxon>
        <taxon>Roseomonas</taxon>
    </lineage>
</organism>
<keyword evidence="2" id="KW-1185">Reference proteome</keyword>
<comment type="caution">
    <text evidence="1">The sequence shown here is derived from an EMBL/GenBank/DDBJ whole genome shotgun (WGS) entry which is preliminary data.</text>
</comment>
<sequence length="143" mass="14746">MARNTDFLGSAETLVETAKFFHELSHRIGDGKLPPGEDAKRLAKILGIPLPAALEDATIEAIESGKGADAKAEAGTLQIAIALPPEDAPAGGPPPSAKKGNCYRTCFSGPFGVGKICFEVCVTCSFKPAKIACTATISTTVSL</sequence>
<gene>
    <name evidence="1" type="ORF">RQ831_18875</name>
</gene>
<reference evidence="1 2" key="1">
    <citation type="journal article" date="2019" name="Microb. Pathog.">
        <title>Comparison of VITEK 2, MALDI-TOF MS, 16S rRNA gene sequencing, and whole-genome sequencing for identification of Roseomonas mucosa.</title>
        <authorList>
            <person name="Rudolph W.W."/>
            <person name="Gunzer F."/>
            <person name="Trauth M."/>
            <person name="Bunk B."/>
            <person name="Bigge R."/>
            <person name="Schrottner P."/>
        </authorList>
    </citation>
    <scope>NUCLEOTIDE SEQUENCE [LARGE SCALE GENOMIC DNA]</scope>
    <source>
        <strain evidence="1 2">DSM 103800</strain>
    </source>
</reference>
<dbReference type="RefSeq" id="WP_314284257.1">
    <property type="nucleotide sequence ID" value="NZ_JAVVDO010000044.1"/>
</dbReference>
<dbReference type="EMBL" id="JAVVDO010000044">
    <property type="protein sequence ID" value="MDT8333118.1"/>
    <property type="molecule type" value="Genomic_DNA"/>
</dbReference>